<dbReference type="SMART" id="SM00487">
    <property type="entry name" value="DEXDc"/>
    <property type="match status" value="1"/>
</dbReference>
<dbReference type="GO" id="GO:0003676">
    <property type="term" value="F:nucleic acid binding"/>
    <property type="evidence" value="ECO:0007669"/>
    <property type="project" value="InterPro"/>
</dbReference>
<feature type="region of interest" description="Disordered" evidence="5">
    <location>
        <begin position="633"/>
        <end position="674"/>
    </location>
</feature>
<evidence type="ECO:0000256" key="5">
    <source>
        <dbReference type="SAM" id="MobiDB-lite"/>
    </source>
</evidence>
<dbReference type="InterPro" id="IPR014001">
    <property type="entry name" value="Helicase_ATP-bd"/>
</dbReference>
<feature type="region of interest" description="Disordered" evidence="5">
    <location>
        <begin position="237"/>
        <end position="273"/>
    </location>
</feature>
<feature type="domain" description="Helicase ATP-binding" evidence="6">
    <location>
        <begin position="41"/>
        <end position="199"/>
    </location>
</feature>
<dbReference type="GO" id="GO:0070478">
    <property type="term" value="P:nuclear-transcribed mRNA catabolic process, 3'-5' exonucleolytic nonsense-mediated decay"/>
    <property type="evidence" value="ECO:0007669"/>
    <property type="project" value="TreeGrafter"/>
</dbReference>
<dbReference type="EMBL" id="JACBZP010000001">
    <property type="protein sequence ID" value="NYI68404.1"/>
    <property type="molecule type" value="Genomic_DNA"/>
</dbReference>
<dbReference type="GO" id="GO:0004386">
    <property type="term" value="F:helicase activity"/>
    <property type="evidence" value="ECO:0007669"/>
    <property type="project" value="UniProtKB-KW"/>
</dbReference>
<accession>A0A7Z0IIF7</accession>
<dbReference type="Proteomes" id="UP000539111">
    <property type="component" value="Unassembled WGS sequence"/>
</dbReference>
<keyword evidence="9" id="KW-1185">Reference proteome</keyword>
<dbReference type="EC" id="3.6.4.-" evidence="8"/>
<feature type="compositionally biased region" description="Basic and acidic residues" evidence="5">
    <location>
        <begin position="255"/>
        <end position="266"/>
    </location>
</feature>
<dbReference type="InterPro" id="IPR011545">
    <property type="entry name" value="DEAD/DEAH_box_helicase_dom"/>
</dbReference>
<dbReference type="GO" id="GO:0005524">
    <property type="term" value="F:ATP binding"/>
    <property type="evidence" value="ECO:0007669"/>
    <property type="project" value="UniProtKB-KW"/>
</dbReference>
<keyword evidence="4" id="KW-0067">ATP-binding</keyword>
<dbReference type="Gene3D" id="3.40.50.300">
    <property type="entry name" value="P-loop containing nucleotide triphosphate hydrolases"/>
    <property type="match status" value="2"/>
</dbReference>
<dbReference type="PROSITE" id="PS51194">
    <property type="entry name" value="HELICASE_CTER"/>
    <property type="match status" value="1"/>
</dbReference>
<dbReference type="SMART" id="SM00490">
    <property type="entry name" value="HELICc"/>
    <property type="match status" value="1"/>
</dbReference>
<dbReference type="InterPro" id="IPR048392">
    <property type="entry name" value="MTR4-like_stalk"/>
</dbReference>
<dbReference type="GO" id="GO:0055087">
    <property type="term" value="C:Ski complex"/>
    <property type="evidence" value="ECO:0007669"/>
    <property type="project" value="TreeGrafter"/>
</dbReference>
<dbReference type="InterPro" id="IPR027417">
    <property type="entry name" value="P-loop_NTPase"/>
</dbReference>
<name>A0A7Z0IIF7_9MICO</name>
<evidence type="ECO:0000256" key="4">
    <source>
        <dbReference type="ARBA" id="ARBA00022840"/>
    </source>
</evidence>
<dbReference type="PANTHER" id="PTHR12131:SF1">
    <property type="entry name" value="ATP-DEPENDENT RNA HELICASE SUPV3L1, MITOCHONDRIAL-RELATED"/>
    <property type="match status" value="1"/>
</dbReference>
<dbReference type="AlphaFoldDB" id="A0A7Z0IIF7"/>
<feature type="domain" description="Helicase C-terminal" evidence="7">
    <location>
        <begin position="271"/>
        <end position="474"/>
    </location>
</feature>
<gene>
    <name evidence="8" type="ORF">BJY26_002710</name>
</gene>
<organism evidence="8 9">
    <name type="scientific">Spelaeicoccus albus</name>
    <dbReference type="NCBI Taxonomy" id="1280376"/>
    <lineage>
        <taxon>Bacteria</taxon>
        <taxon>Bacillati</taxon>
        <taxon>Actinomycetota</taxon>
        <taxon>Actinomycetes</taxon>
        <taxon>Micrococcales</taxon>
        <taxon>Brevibacteriaceae</taxon>
        <taxon>Spelaeicoccus</taxon>
    </lineage>
</organism>
<keyword evidence="2 8" id="KW-0378">Hydrolase</keyword>
<evidence type="ECO:0000313" key="9">
    <source>
        <dbReference type="Proteomes" id="UP000539111"/>
    </source>
</evidence>
<comment type="caution">
    <text evidence="8">The sequence shown here is derived from an EMBL/GenBank/DDBJ whole genome shotgun (WGS) entry which is preliminary data.</text>
</comment>
<proteinExistence type="predicted"/>
<dbReference type="PANTHER" id="PTHR12131">
    <property type="entry name" value="ATP-DEPENDENT RNA AND DNA HELICASE"/>
    <property type="match status" value="1"/>
</dbReference>
<dbReference type="Pfam" id="PF00270">
    <property type="entry name" value="DEAD"/>
    <property type="match status" value="1"/>
</dbReference>
<dbReference type="Gene3D" id="1.10.3380.30">
    <property type="match status" value="1"/>
</dbReference>
<dbReference type="SUPFAM" id="SSF52540">
    <property type="entry name" value="P-loop containing nucleoside triphosphate hydrolases"/>
    <property type="match status" value="1"/>
</dbReference>
<dbReference type="GO" id="GO:0016787">
    <property type="term" value="F:hydrolase activity"/>
    <property type="evidence" value="ECO:0007669"/>
    <property type="project" value="UniProtKB-KW"/>
</dbReference>
<dbReference type="RefSeq" id="WP_179428757.1">
    <property type="nucleotide sequence ID" value="NZ_JACBZP010000001.1"/>
</dbReference>
<dbReference type="SMART" id="SM01142">
    <property type="entry name" value="DSHCT"/>
    <property type="match status" value="1"/>
</dbReference>
<sequence>MSSPAERYAAARKAARARQPEFGKFSRSLGFEPDDFQIDACRSLEAGKSVLVAAPTGAGKTVVAEFAVHLAIGSGRKAFYTTPIKALSNQKYGELCAAYGSDRVGLLTGDVSVNGEAPIVVMTTEVLRNILYASSATLSGLGFVVLDEVHYLADKFRGPVWEEVIIHLPPSVQTVSLSATVSNAEEFGDWLGEVRGETDVIVTEARPVPLFQHVMAGSRLYDLFVDGSVNPQLKQLASVETRPRQQPGHRRSRRERYDLRRGDQGRTRRPSRSAVIKRLDSEALLPAITFIFSRTGCDAAVQQCLRAHVTLTTPEEQRVIKDTIDERCAELPAEDLDVLGFHDFRAGLLSGLAPHHAGMLPTFKQLVEELFVAGLVRAVFATETLSLGINMPARTVVLEKLSKFNGQTHTDITPGEFTQLTGRAGRRGIDVEGHAVVLWGPGMNPKSVAGLASARSYYLRSSFRPTYNMSANLVTQVGREAARGILETSFAQFQADKGVVGLARKVRENESALDGYARAQQCDHGDFAEYAALRRELTDLEKRASSGAASGMKHRLRRSLLDLLPGDIIDIGTGRRAGPSVVVLPGHVSKRGNAQMPTVLTLDGQLRVVRETDAVDPVEPVGRIKVSKHFDVRSPKSRRDLASSLRSALREGRRTPHDLRNRRRTPPRSSADDEAIEALRRRIASHPCHGCSERETHARWAERWWKLRRETDALVRQIEGRTNSIAKVFDRVCGVLERLGYLPGHADALCRIYGERDLLTAESLRAGLWKDLEPAEVAALASTLVYSARREESGMLTRFPTRRLSSAVDGLLGTWAALEAVESDFRVERTAEPDQGIIWPMYKWASGKSLDAVLTGGDLAAGDFVRWAKQVLDLLDQLRGVGDPALRRTAGKAIDVVRRGVVGQALE</sequence>
<reference evidence="8 9" key="1">
    <citation type="submission" date="2020-07" db="EMBL/GenBank/DDBJ databases">
        <title>Sequencing the genomes of 1000 actinobacteria strains.</title>
        <authorList>
            <person name="Klenk H.-P."/>
        </authorList>
    </citation>
    <scope>NUCLEOTIDE SEQUENCE [LARGE SCALE GENOMIC DNA]</scope>
    <source>
        <strain evidence="8 9">DSM 26341</strain>
    </source>
</reference>
<dbReference type="Pfam" id="PF26090">
    <property type="entry name" value="SH3_HelY"/>
    <property type="match status" value="1"/>
</dbReference>
<dbReference type="Pfam" id="PF21408">
    <property type="entry name" value="MTR4-like_stalk"/>
    <property type="match status" value="1"/>
</dbReference>
<protein>
    <submittedName>
        <fullName evidence="8">ATP-dependent RNA helicase HelY</fullName>
        <ecNumber evidence="8">3.6.4.-</ecNumber>
    </submittedName>
</protein>
<dbReference type="InterPro" id="IPR050699">
    <property type="entry name" value="RNA-DNA_Helicase"/>
</dbReference>
<dbReference type="PROSITE" id="PS51192">
    <property type="entry name" value="HELICASE_ATP_BIND_1"/>
    <property type="match status" value="1"/>
</dbReference>
<evidence type="ECO:0000256" key="3">
    <source>
        <dbReference type="ARBA" id="ARBA00022806"/>
    </source>
</evidence>
<evidence type="ECO:0000259" key="7">
    <source>
        <dbReference type="PROSITE" id="PS51194"/>
    </source>
</evidence>
<keyword evidence="3 8" id="KW-0347">Helicase</keyword>
<dbReference type="InterPro" id="IPR058621">
    <property type="entry name" value="SH3_HelY"/>
</dbReference>
<keyword evidence="1" id="KW-0547">Nucleotide-binding</keyword>
<evidence type="ECO:0000313" key="8">
    <source>
        <dbReference type="EMBL" id="NYI68404.1"/>
    </source>
</evidence>
<dbReference type="Pfam" id="PF08148">
    <property type="entry name" value="DSHCT"/>
    <property type="match status" value="1"/>
</dbReference>
<dbReference type="InterPro" id="IPR001650">
    <property type="entry name" value="Helicase_C-like"/>
</dbReference>
<dbReference type="InterPro" id="IPR012961">
    <property type="entry name" value="Ski2/MTR4_C"/>
</dbReference>
<evidence type="ECO:0000256" key="1">
    <source>
        <dbReference type="ARBA" id="ARBA00022741"/>
    </source>
</evidence>
<evidence type="ECO:0000259" key="6">
    <source>
        <dbReference type="PROSITE" id="PS51192"/>
    </source>
</evidence>
<dbReference type="CDD" id="cd18795">
    <property type="entry name" value="SF2_C_Ski2"/>
    <property type="match status" value="1"/>
</dbReference>
<evidence type="ECO:0000256" key="2">
    <source>
        <dbReference type="ARBA" id="ARBA00022801"/>
    </source>
</evidence>
<feature type="compositionally biased region" description="Basic and acidic residues" evidence="5">
    <location>
        <begin position="648"/>
        <end position="659"/>
    </location>
</feature>